<keyword evidence="2" id="KW-1185">Reference proteome</keyword>
<dbReference type="SUPFAM" id="SSF52047">
    <property type="entry name" value="RNI-like"/>
    <property type="match status" value="1"/>
</dbReference>
<evidence type="ECO:0000313" key="2">
    <source>
        <dbReference type="Proteomes" id="UP001221757"/>
    </source>
</evidence>
<dbReference type="Proteomes" id="UP001221757">
    <property type="component" value="Unassembled WGS sequence"/>
</dbReference>
<sequence length="353" mass="40444">MREDYGEIGNKLCYRLAEAIQMLPSSSPLLHTLHLNLEIPLNNVGDCPWSGHHDLIADINQIHLPALATLDLSVNLDSTDEEFVDPNFPTTTNFFPFLNSHPHLLHLTLDVPGTKLENDLTFLPCLRSFTGSFKDAAIICDHPRQLDELVLKLVQRHTYDFPEFRTLPLRTHLSLTKLHVQALDADGKVVKMMNELSPTSLAQLVSSFPNLTHLDICIHGRIPQYRESLILLTKLQSLRIQLYKINQEDPYDSYMWDDLDNIPDPNAPVHKIFPPSDYIRQFDDVVPSLPQLAHIEIFLLADNVELYDDDCEMLFEPPQMRGTYYFCVRGGKVVLERATSTRKRRKTVGVVRR</sequence>
<reference evidence="1" key="1">
    <citation type="submission" date="2023-03" db="EMBL/GenBank/DDBJ databases">
        <title>Massive genome expansion in bonnet fungi (Mycena s.s.) driven by repeated elements and novel gene families across ecological guilds.</title>
        <authorList>
            <consortium name="Lawrence Berkeley National Laboratory"/>
            <person name="Harder C.B."/>
            <person name="Miyauchi S."/>
            <person name="Viragh M."/>
            <person name="Kuo A."/>
            <person name="Thoen E."/>
            <person name="Andreopoulos B."/>
            <person name="Lu D."/>
            <person name="Skrede I."/>
            <person name="Drula E."/>
            <person name="Henrissat B."/>
            <person name="Morin E."/>
            <person name="Kohler A."/>
            <person name="Barry K."/>
            <person name="LaButti K."/>
            <person name="Morin E."/>
            <person name="Salamov A."/>
            <person name="Lipzen A."/>
            <person name="Mereny Z."/>
            <person name="Hegedus B."/>
            <person name="Baldrian P."/>
            <person name="Stursova M."/>
            <person name="Weitz H."/>
            <person name="Taylor A."/>
            <person name="Grigoriev I.V."/>
            <person name="Nagy L.G."/>
            <person name="Martin F."/>
            <person name="Kauserud H."/>
        </authorList>
    </citation>
    <scope>NUCLEOTIDE SEQUENCE</scope>
    <source>
        <strain evidence="1">CBHHK067</strain>
    </source>
</reference>
<gene>
    <name evidence="1" type="ORF">B0H17DRAFT_1187040</name>
</gene>
<organism evidence="1 2">
    <name type="scientific">Mycena rosella</name>
    <name type="common">Pink bonnet</name>
    <name type="synonym">Agaricus rosellus</name>
    <dbReference type="NCBI Taxonomy" id="1033263"/>
    <lineage>
        <taxon>Eukaryota</taxon>
        <taxon>Fungi</taxon>
        <taxon>Dikarya</taxon>
        <taxon>Basidiomycota</taxon>
        <taxon>Agaricomycotina</taxon>
        <taxon>Agaricomycetes</taxon>
        <taxon>Agaricomycetidae</taxon>
        <taxon>Agaricales</taxon>
        <taxon>Marasmiineae</taxon>
        <taxon>Mycenaceae</taxon>
        <taxon>Mycena</taxon>
    </lineage>
</organism>
<comment type="caution">
    <text evidence="1">The sequence shown here is derived from an EMBL/GenBank/DDBJ whole genome shotgun (WGS) entry which is preliminary data.</text>
</comment>
<protein>
    <submittedName>
        <fullName evidence="1">Uncharacterized protein</fullName>
    </submittedName>
</protein>
<accession>A0AAD7FXM3</accession>
<name>A0AAD7FXM3_MYCRO</name>
<dbReference type="AlphaFoldDB" id="A0AAD7FXM3"/>
<dbReference type="EMBL" id="JARKIE010000411">
    <property type="protein sequence ID" value="KAJ7642916.1"/>
    <property type="molecule type" value="Genomic_DNA"/>
</dbReference>
<proteinExistence type="predicted"/>
<evidence type="ECO:0000313" key="1">
    <source>
        <dbReference type="EMBL" id="KAJ7642916.1"/>
    </source>
</evidence>